<accession>A0A379G1T2</accession>
<dbReference type="PANTHER" id="PTHR30441">
    <property type="entry name" value="DUF748 DOMAIN-CONTAINING PROTEIN"/>
    <property type="match status" value="1"/>
</dbReference>
<dbReference type="Proteomes" id="UP000255129">
    <property type="component" value="Unassembled WGS sequence"/>
</dbReference>
<dbReference type="AlphaFoldDB" id="A0A379G1T2"/>
<organism evidence="2 3">
    <name type="scientific">Providencia rustigianii</name>
    <dbReference type="NCBI Taxonomy" id="158850"/>
    <lineage>
        <taxon>Bacteria</taxon>
        <taxon>Pseudomonadati</taxon>
        <taxon>Pseudomonadota</taxon>
        <taxon>Gammaproteobacteria</taxon>
        <taxon>Enterobacterales</taxon>
        <taxon>Morganellaceae</taxon>
        <taxon>Providencia</taxon>
    </lineage>
</organism>
<reference evidence="2 3" key="1">
    <citation type="submission" date="2018-06" db="EMBL/GenBank/DDBJ databases">
        <authorList>
            <consortium name="Pathogen Informatics"/>
            <person name="Doyle S."/>
        </authorList>
    </citation>
    <scope>NUCLEOTIDE SEQUENCE [LARGE SCALE GENOMIC DNA]</scope>
    <source>
        <strain evidence="2 3">NCTC12026</strain>
    </source>
</reference>
<sequence>MKRFLTTLIILLVVLVAGLAALVMLVNPNDFRGYIVEQVEKKSGYQFAFNGDLRWHVWPTLSIITGPISVTAPNATQPVLSAENMRLDVELWPLISHRLSVEQVVIDGAVIRKTPESEAVIQRKVPIAPGGSQVPAEPSDKNQWLLDISKIDITNSLVIWQTAKDEYNLRNINLSLKKNNDKQVSVKFSGNLNKNQQELNFDLNSDVDLSKLSQQVSGQVTQFDYQLKGVDLPENGITGKVTTDFLYTKADTNAVNLNNLIIQANDSELKGNIHVGLIDIPDIVVNLSSTSLNLDSLLGQAPASGNSTTLNNASEDVVNNNERIGVKPVISGSNMDKYDLTGLKSFTANINVAVDSLIYRGMTVTMVHFNAQNQYPRLTVSQLEGQAFGGQFSLPVTVNYSGIPAQVSAKPNFKNIDLTPLLKAFHMPEKLSGIISLNAELSGSGYDDYAVKNQWQGPLNFELRDAKLADLNIPQLIQQSISRVTNKINAPTNMNNFTEVDLFTVSGYLNKGNMNIASLRATSPLLGITGQGRVNIPKETIDVNLGVNILGGWAGDSRLIKQLSGVIIPLRIYGSWNNLQYQLDVEKLLRNEIRTQAKEAIGNFLKKEEVKGFDDLLNAL</sequence>
<evidence type="ECO:0000313" key="2">
    <source>
        <dbReference type="EMBL" id="SUC34928.1"/>
    </source>
</evidence>
<gene>
    <name evidence="2" type="ORF">NCTC12026_01302</name>
</gene>
<evidence type="ECO:0000259" key="1">
    <source>
        <dbReference type="Pfam" id="PF05170"/>
    </source>
</evidence>
<dbReference type="PANTHER" id="PTHR30441:SF4">
    <property type="entry name" value="PROTEIN ASMA"/>
    <property type="match status" value="1"/>
</dbReference>
<dbReference type="NCBIfam" id="NF008091">
    <property type="entry name" value="PRK10833.1"/>
    <property type="match status" value="1"/>
</dbReference>
<dbReference type="InterPro" id="IPR007844">
    <property type="entry name" value="AsmA"/>
</dbReference>
<feature type="domain" description="AsmA" evidence="1">
    <location>
        <begin position="4"/>
        <end position="207"/>
    </location>
</feature>
<name>A0A379G1T2_9GAMM</name>
<dbReference type="OrthoDB" id="9766390at2"/>
<dbReference type="GO" id="GO:0090313">
    <property type="term" value="P:regulation of protein targeting to membrane"/>
    <property type="evidence" value="ECO:0007669"/>
    <property type="project" value="TreeGrafter"/>
</dbReference>
<dbReference type="GO" id="GO:0005886">
    <property type="term" value="C:plasma membrane"/>
    <property type="evidence" value="ECO:0007669"/>
    <property type="project" value="TreeGrafter"/>
</dbReference>
<dbReference type="Pfam" id="PF05170">
    <property type="entry name" value="AsmA"/>
    <property type="match status" value="1"/>
</dbReference>
<dbReference type="EMBL" id="UGUA01000002">
    <property type="protein sequence ID" value="SUC34928.1"/>
    <property type="molecule type" value="Genomic_DNA"/>
</dbReference>
<evidence type="ECO:0000313" key="3">
    <source>
        <dbReference type="Proteomes" id="UP000255129"/>
    </source>
</evidence>
<dbReference type="RefSeq" id="WP_115164102.1">
    <property type="nucleotide sequence ID" value="NZ_UGUA01000002.1"/>
</dbReference>
<protein>
    <submittedName>
        <fullName evidence="2">Putative assembly protein</fullName>
    </submittedName>
</protein>
<proteinExistence type="predicted"/>
<dbReference type="InterPro" id="IPR052894">
    <property type="entry name" value="AsmA-related"/>
</dbReference>